<dbReference type="KEGG" id="spar:SPRG_15492"/>
<dbReference type="AlphaFoldDB" id="A0A067BXV8"/>
<gene>
    <name evidence="2" type="ORF">SPRG_15492</name>
</gene>
<organism evidence="2 3">
    <name type="scientific">Saprolegnia parasitica (strain CBS 223.65)</name>
    <dbReference type="NCBI Taxonomy" id="695850"/>
    <lineage>
        <taxon>Eukaryota</taxon>
        <taxon>Sar</taxon>
        <taxon>Stramenopiles</taxon>
        <taxon>Oomycota</taxon>
        <taxon>Saprolegniomycetes</taxon>
        <taxon>Saprolegniales</taxon>
        <taxon>Saprolegniaceae</taxon>
        <taxon>Saprolegnia</taxon>
    </lineage>
</organism>
<keyword evidence="1" id="KW-0472">Membrane</keyword>
<dbReference type="GeneID" id="24137216"/>
<reference evidence="2 3" key="1">
    <citation type="journal article" date="2013" name="PLoS Genet.">
        <title>Distinctive expansion of potential virulence genes in the genome of the oomycete fish pathogen Saprolegnia parasitica.</title>
        <authorList>
            <person name="Jiang R.H."/>
            <person name="de Bruijn I."/>
            <person name="Haas B.J."/>
            <person name="Belmonte R."/>
            <person name="Lobach L."/>
            <person name="Christie J."/>
            <person name="van den Ackerveken G."/>
            <person name="Bottin A."/>
            <person name="Bulone V."/>
            <person name="Diaz-Moreno S.M."/>
            <person name="Dumas B."/>
            <person name="Fan L."/>
            <person name="Gaulin E."/>
            <person name="Govers F."/>
            <person name="Grenville-Briggs L.J."/>
            <person name="Horner N.R."/>
            <person name="Levin J.Z."/>
            <person name="Mammella M."/>
            <person name="Meijer H.J."/>
            <person name="Morris P."/>
            <person name="Nusbaum C."/>
            <person name="Oome S."/>
            <person name="Phillips A.J."/>
            <person name="van Rooyen D."/>
            <person name="Rzeszutek E."/>
            <person name="Saraiva M."/>
            <person name="Secombes C.J."/>
            <person name="Seidl M.F."/>
            <person name="Snel B."/>
            <person name="Stassen J.H."/>
            <person name="Sykes S."/>
            <person name="Tripathy S."/>
            <person name="van den Berg H."/>
            <person name="Vega-Arreguin J.C."/>
            <person name="Wawra S."/>
            <person name="Young S.K."/>
            <person name="Zeng Q."/>
            <person name="Dieguez-Uribeondo J."/>
            <person name="Russ C."/>
            <person name="Tyler B.M."/>
            <person name="van West P."/>
        </authorList>
    </citation>
    <scope>NUCLEOTIDE SEQUENCE [LARGE SCALE GENOMIC DNA]</scope>
    <source>
        <strain evidence="2 3">CBS 223.65</strain>
    </source>
</reference>
<keyword evidence="1" id="KW-0812">Transmembrane</keyword>
<evidence type="ECO:0000256" key="1">
    <source>
        <dbReference type="SAM" id="Phobius"/>
    </source>
</evidence>
<accession>A0A067BXV8</accession>
<dbReference type="EMBL" id="KK583352">
    <property type="protein sequence ID" value="KDO19412.1"/>
    <property type="molecule type" value="Genomic_DNA"/>
</dbReference>
<sequence length="218" mass="24443">MGLLNLRNVTSLYLSAVLLFYVPPFIEYNNAVRVDLKNSVEPLDGTIVDLLESWYVRGTGAITGGLLLNILLVLAFDQIVHRRFWRRMANNSLARQAMLNSTSILMDFVSDVDANGAVLVCKARRLLTLQWYFLSQLQTFGLPEKDLVRAKKLAQQRRVPSVQSTTTTSTAVDASPDMLCTIAQDSGHHLHLLDDQFVDMTNLVLNIKVLKDTSITIH</sequence>
<protein>
    <submittedName>
        <fullName evidence="2">Uncharacterized protein</fullName>
    </submittedName>
</protein>
<evidence type="ECO:0000313" key="3">
    <source>
        <dbReference type="Proteomes" id="UP000030745"/>
    </source>
</evidence>
<dbReference type="Proteomes" id="UP000030745">
    <property type="component" value="Unassembled WGS sequence"/>
</dbReference>
<feature type="transmembrane region" description="Helical" evidence="1">
    <location>
        <begin position="12"/>
        <end position="34"/>
    </location>
</feature>
<name>A0A067BXV8_SAPPC</name>
<dbReference type="OrthoDB" id="76732at2759"/>
<dbReference type="VEuPathDB" id="FungiDB:SPRG_15492"/>
<proteinExistence type="predicted"/>
<feature type="transmembrane region" description="Helical" evidence="1">
    <location>
        <begin position="54"/>
        <end position="76"/>
    </location>
</feature>
<dbReference type="RefSeq" id="XP_012209879.1">
    <property type="nucleotide sequence ID" value="XM_012354489.1"/>
</dbReference>
<keyword evidence="1" id="KW-1133">Transmembrane helix</keyword>
<evidence type="ECO:0000313" key="2">
    <source>
        <dbReference type="EMBL" id="KDO19412.1"/>
    </source>
</evidence>
<keyword evidence="3" id="KW-1185">Reference proteome</keyword>